<dbReference type="GO" id="GO:0016491">
    <property type="term" value="F:oxidoreductase activity"/>
    <property type="evidence" value="ECO:0007669"/>
    <property type="project" value="UniProtKB-KW"/>
</dbReference>
<organism evidence="9 10">
    <name type="scientific">Streptomyces paromomycinus</name>
    <name type="common">Streptomyces rimosus subsp. paromomycinus</name>
    <dbReference type="NCBI Taxonomy" id="92743"/>
    <lineage>
        <taxon>Bacteria</taxon>
        <taxon>Bacillati</taxon>
        <taxon>Actinomycetota</taxon>
        <taxon>Actinomycetes</taxon>
        <taxon>Kitasatosporales</taxon>
        <taxon>Streptomycetaceae</taxon>
        <taxon>Streptomyces</taxon>
    </lineage>
</organism>
<name>A0A401W0I4_STREY</name>
<proteinExistence type="inferred from homology"/>
<dbReference type="Proteomes" id="UP000286746">
    <property type="component" value="Unassembled WGS sequence"/>
</dbReference>
<dbReference type="Pfam" id="PF01565">
    <property type="entry name" value="FAD_binding_4"/>
    <property type="match status" value="1"/>
</dbReference>
<comment type="caution">
    <text evidence="9">The sequence shown here is derived from an EMBL/GenBank/DDBJ whole genome shotgun (WGS) entry which is preliminary data.</text>
</comment>
<protein>
    <submittedName>
        <fullName evidence="9">FAD-linked oxidase</fullName>
    </submittedName>
</protein>
<evidence type="ECO:0000313" key="10">
    <source>
        <dbReference type="Proteomes" id="UP000286746"/>
    </source>
</evidence>
<accession>A0A401W0I4</accession>
<keyword evidence="4" id="KW-0274">FAD</keyword>
<keyword evidence="10" id="KW-1185">Reference proteome</keyword>
<dbReference type="InterPro" id="IPR036318">
    <property type="entry name" value="FAD-bd_PCMH-like_sf"/>
</dbReference>
<dbReference type="InterPro" id="IPR016169">
    <property type="entry name" value="FAD-bd_PCMH_sub2"/>
</dbReference>
<dbReference type="SUPFAM" id="SSF56176">
    <property type="entry name" value="FAD-binding/transporter-associated domain-like"/>
    <property type="match status" value="1"/>
</dbReference>
<dbReference type="InterPro" id="IPR012951">
    <property type="entry name" value="BBE"/>
</dbReference>
<keyword evidence="7" id="KW-0732">Signal</keyword>
<reference evidence="9 10" key="1">
    <citation type="submission" date="2018-11" db="EMBL/GenBank/DDBJ databases">
        <title>Whole genome sequence of Streptomyces paromomycinus NBRC 15454(T).</title>
        <authorList>
            <person name="Komaki H."/>
            <person name="Tamura T."/>
        </authorList>
    </citation>
    <scope>NUCLEOTIDE SEQUENCE [LARGE SCALE GENOMIC DNA]</scope>
    <source>
        <strain evidence="9 10">NBRC 15454</strain>
    </source>
</reference>
<dbReference type="AlphaFoldDB" id="A0A401W0I4"/>
<feature type="signal peptide" evidence="7">
    <location>
        <begin position="1"/>
        <end position="24"/>
    </location>
</feature>
<keyword evidence="3" id="KW-0285">Flavoprotein</keyword>
<keyword evidence="5" id="KW-0560">Oxidoreductase</keyword>
<dbReference type="InterPro" id="IPR050416">
    <property type="entry name" value="FAD-linked_Oxidoreductase"/>
</dbReference>
<dbReference type="PANTHER" id="PTHR42973:SF39">
    <property type="entry name" value="FAD-BINDING PCMH-TYPE DOMAIN-CONTAINING PROTEIN"/>
    <property type="match status" value="1"/>
</dbReference>
<dbReference type="InterPro" id="IPR016166">
    <property type="entry name" value="FAD-bd_PCMH"/>
</dbReference>
<dbReference type="PROSITE" id="PS51387">
    <property type="entry name" value="FAD_PCMH"/>
    <property type="match status" value="1"/>
</dbReference>
<evidence type="ECO:0000256" key="5">
    <source>
        <dbReference type="ARBA" id="ARBA00023002"/>
    </source>
</evidence>
<gene>
    <name evidence="9" type="ORF">GKJPGBOP_02501</name>
</gene>
<dbReference type="InterPro" id="IPR006094">
    <property type="entry name" value="Oxid_FAD_bind_N"/>
</dbReference>
<sequence>MGEVKRRSLLAGAAALGGTAAALAAPGIAAAAGSSDAASAAAVRPPGTGSGTGPGLVTLGPDDPRYASLTRRGSNGRFVGKPDRVHVVSTTEQVVAAVQQAVRDGKRIAVRSGGHCFENFVDDPSVRALIDTSPMRAVHYDAARRAFAVEPGALLGEVYRALFLGWGVSIPAGATAEVGVGGHVLGGGYGTLSRRYGLSVDHLYAVEVVVVDRDGRARAVVATRDPKDPNHDLWWAHTGGGGGNFGIVTRYWFRDPRARGDNPAQLLPKAPASVLSFSATWNWKDVDERAFTRLVRNHGTWHEHNSAPDSPSTDMFSVLMLNSRHTGTLSLVGHLDATLPDAERRMRAYVDAVGSGTGAEPAVQHAVRPWLAAVALVQETEPAPYKVKCGYLRKGYTERQLTALHRHLAGPVSENISGALWLVSYGGKVNTVAPDATAVAQRDSILKAVYMTSWEGAEAAGAKPLAWLRAFYRDVYADTGGVPVPGPVSDGSFINYPDRDLADPELNTSGVPWHTLYYKDNYPRLQRIKARWDPRDEFRHALSVRLPG</sequence>
<evidence type="ECO:0000256" key="3">
    <source>
        <dbReference type="ARBA" id="ARBA00022630"/>
    </source>
</evidence>
<feature type="chain" id="PRO_5038752478" evidence="7">
    <location>
        <begin position="25"/>
        <end position="548"/>
    </location>
</feature>
<dbReference type="Gene3D" id="3.30.465.10">
    <property type="match status" value="1"/>
</dbReference>
<dbReference type="PANTHER" id="PTHR42973">
    <property type="entry name" value="BINDING OXIDOREDUCTASE, PUTATIVE (AFU_ORTHOLOGUE AFUA_1G17690)-RELATED"/>
    <property type="match status" value="1"/>
</dbReference>
<evidence type="ECO:0000259" key="8">
    <source>
        <dbReference type="PROSITE" id="PS51387"/>
    </source>
</evidence>
<evidence type="ECO:0000313" key="9">
    <source>
        <dbReference type="EMBL" id="GCD42827.1"/>
    </source>
</evidence>
<comment type="cofactor">
    <cofactor evidence="1">
        <name>FAD</name>
        <dbReference type="ChEBI" id="CHEBI:57692"/>
    </cofactor>
</comment>
<dbReference type="Pfam" id="PF08031">
    <property type="entry name" value="BBE"/>
    <property type="match status" value="1"/>
</dbReference>
<feature type="region of interest" description="Disordered" evidence="6">
    <location>
        <begin position="40"/>
        <end position="61"/>
    </location>
</feature>
<dbReference type="RefSeq" id="WP_125054100.1">
    <property type="nucleotide sequence ID" value="NZ_BHZD01000001.1"/>
</dbReference>
<comment type="similarity">
    <text evidence="2">Belongs to the oxygen-dependent FAD-linked oxidoreductase family.</text>
</comment>
<evidence type="ECO:0000256" key="6">
    <source>
        <dbReference type="SAM" id="MobiDB-lite"/>
    </source>
</evidence>
<dbReference type="EMBL" id="BHZD01000001">
    <property type="protein sequence ID" value="GCD42827.1"/>
    <property type="molecule type" value="Genomic_DNA"/>
</dbReference>
<evidence type="ECO:0000256" key="4">
    <source>
        <dbReference type="ARBA" id="ARBA00022827"/>
    </source>
</evidence>
<dbReference type="GO" id="GO:0071949">
    <property type="term" value="F:FAD binding"/>
    <property type="evidence" value="ECO:0007669"/>
    <property type="project" value="InterPro"/>
</dbReference>
<dbReference type="PROSITE" id="PS51318">
    <property type="entry name" value="TAT"/>
    <property type="match status" value="1"/>
</dbReference>
<feature type="domain" description="FAD-binding PCMH-type" evidence="8">
    <location>
        <begin position="78"/>
        <end position="258"/>
    </location>
</feature>
<evidence type="ECO:0000256" key="2">
    <source>
        <dbReference type="ARBA" id="ARBA00005466"/>
    </source>
</evidence>
<evidence type="ECO:0000256" key="1">
    <source>
        <dbReference type="ARBA" id="ARBA00001974"/>
    </source>
</evidence>
<dbReference type="InterPro" id="IPR006311">
    <property type="entry name" value="TAT_signal"/>
</dbReference>
<dbReference type="Gene3D" id="3.40.462.20">
    <property type="match status" value="1"/>
</dbReference>
<evidence type="ECO:0000256" key="7">
    <source>
        <dbReference type="SAM" id="SignalP"/>
    </source>
</evidence>